<dbReference type="EMBL" id="AP009389">
    <property type="protein sequence ID" value="BAF60430.1"/>
    <property type="molecule type" value="Genomic_DNA"/>
</dbReference>
<protein>
    <recommendedName>
        <fullName evidence="3">Type II toxin-antitoxin system HicA family toxin</fullName>
    </recommendedName>
</protein>
<evidence type="ECO:0008006" key="3">
    <source>
        <dbReference type="Google" id="ProtNLM"/>
    </source>
</evidence>
<evidence type="ECO:0000313" key="1">
    <source>
        <dbReference type="EMBL" id="BAF60430.1"/>
    </source>
</evidence>
<dbReference type="KEGG" id="pth:PTH_2249"/>
<evidence type="ECO:0000313" key="2">
    <source>
        <dbReference type="Proteomes" id="UP000006556"/>
    </source>
</evidence>
<keyword evidence="2" id="KW-1185">Reference proteome</keyword>
<organism evidence="1 2">
    <name type="scientific">Pelotomaculum thermopropionicum (strain DSM 13744 / JCM 10971 / SI)</name>
    <dbReference type="NCBI Taxonomy" id="370438"/>
    <lineage>
        <taxon>Bacteria</taxon>
        <taxon>Bacillati</taxon>
        <taxon>Bacillota</taxon>
        <taxon>Clostridia</taxon>
        <taxon>Eubacteriales</taxon>
        <taxon>Desulfotomaculaceae</taxon>
        <taxon>Pelotomaculum</taxon>
    </lineage>
</organism>
<dbReference type="HOGENOM" id="CLU_2586610_0_0_9"/>
<sequence>MSEFLELKRNEFEAFLLRFSRPGSLKFRNNKWVGLNREGKPFTVHVKHGSTRKYPPPLIKAVAKDLKVSLEEFQEWHKNL</sequence>
<proteinExistence type="predicted"/>
<gene>
    <name evidence="1" type="ordered locus">PTH_2249</name>
</gene>
<dbReference type="Proteomes" id="UP000006556">
    <property type="component" value="Chromosome"/>
</dbReference>
<name>A5D006_PELTS</name>
<dbReference type="AlphaFoldDB" id="A5D006"/>
<dbReference type="STRING" id="370438.PTH_2249"/>
<reference evidence="2" key="1">
    <citation type="journal article" date="2008" name="Genome Res.">
        <title>The genome of Pelotomaculum thermopropionicum reveals niche-associated evolution in anaerobic microbiota.</title>
        <authorList>
            <person name="Kosaka T."/>
            <person name="Kato S."/>
            <person name="Shimoyama T."/>
            <person name="Ishii S."/>
            <person name="Abe T."/>
            <person name="Watanabe K."/>
        </authorList>
    </citation>
    <scope>NUCLEOTIDE SEQUENCE [LARGE SCALE GENOMIC DNA]</scope>
    <source>
        <strain evidence="2">DSM 13744 / JCM 10971 / SI</strain>
    </source>
</reference>
<accession>A5D006</accession>